<feature type="domain" description="Peptidase M16 C-terminal" evidence="1">
    <location>
        <begin position="52"/>
        <end position="170"/>
    </location>
</feature>
<reference evidence="2 3" key="1">
    <citation type="submission" date="2016-07" db="EMBL/GenBank/DDBJ databases">
        <title>Pervasive Adenine N6-methylation of Active Genes in Fungi.</title>
        <authorList>
            <consortium name="DOE Joint Genome Institute"/>
            <person name="Mondo S.J."/>
            <person name="Dannebaum R.O."/>
            <person name="Kuo R.C."/>
            <person name="Labutti K."/>
            <person name="Haridas S."/>
            <person name="Kuo A."/>
            <person name="Salamov A."/>
            <person name="Ahrendt S.R."/>
            <person name="Lipzen A."/>
            <person name="Sullivan W."/>
            <person name="Andreopoulos W.B."/>
            <person name="Clum A."/>
            <person name="Lindquist E."/>
            <person name="Daum C."/>
            <person name="Ramamoorthy G.K."/>
            <person name="Gryganskyi A."/>
            <person name="Culley D."/>
            <person name="Magnuson J.K."/>
            <person name="James T.Y."/>
            <person name="O'Malley M.A."/>
            <person name="Stajich J.E."/>
            <person name="Spatafora J.W."/>
            <person name="Visel A."/>
            <person name="Grigoriev I.V."/>
        </authorList>
    </citation>
    <scope>NUCLEOTIDE SEQUENCE [LARGE SCALE GENOMIC DNA]</scope>
    <source>
        <strain evidence="2 3">ATCC 12442</strain>
    </source>
</reference>
<evidence type="ECO:0000313" key="3">
    <source>
        <dbReference type="Proteomes" id="UP000193922"/>
    </source>
</evidence>
<dbReference type="GO" id="GO:0046872">
    <property type="term" value="F:metal ion binding"/>
    <property type="evidence" value="ECO:0007669"/>
    <property type="project" value="InterPro"/>
</dbReference>
<sequence>MLPVFLDHVLHPLLSDDQFVTEVYHFDADGKERGVVFSEMVMRENGRDIATLTNQEVIDYHRKFYDANNITVLLVGSFSDSFESVLQQLPADLVTSGGCDSRKPVECPEPVGDRWSEYIRFPSASADTGSFKFGWRGPMPDDAVAITALEILLRYLTEGYFESLLIQELQRLYDSKFDGNAGALSQAAKEYRQSFAMGLEDSPLQKLETTLIRDVTASHWSSSSEFRVGTYARVFDVIDELIQKPVDFWLDLLKRFIDTRVYYVAAVPDTELGKKLEQERRDIEQRNAQSISDKDRHTRRIERAVEASKLSIPDELKRSIHIPDAQKISSLPHVHEVVELATPIGPAAVVQLIELETAFPALSLSIPLQNLPDSLFAYDGDISDTARRVSCTEFDRQLAATTVSKWAYIVPNTDIFYVYLKSTHENVDVASNLLVRALLFADFTAERTLTVAQKLLSNIANQKLLSDCMLNEITWHFSAQDPTNRSRWGVIKSLDSGDTRIVDQLNELQSYIANGMGGFWTFTFSSGQREKKMRSIDKLAQDWQDCFGRPFDEQLADLPGIDYYALEVLISVLQRSGGPLYNAIRSKGLGYTPSFWQDMVPGMLLFVVDRASDASKAILEMRALVSGVGEHWDKYITEFEIAMAKSEMVCRATDSECSPHLQTFYCYVSNILGFASASQYTVWKNAHISAVKDADLRRVYDLYLKRFVTPGHPLLTVVLTPSGTEISAELGKFEVKMLDEL</sequence>
<dbReference type="EMBL" id="MCFD01000009">
    <property type="protein sequence ID" value="ORX68692.1"/>
    <property type="molecule type" value="Genomic_DNA"/>
</dbReference>
<accession>A0A1Y1W5L9</accession>
<dbReference type="Pfam" id="PF05193">
    <property type="entry name" value="Peptidase_M16_C"/>
    <property type="match status" value="1"/>
</dbReference>
<name>A0A1Y1W5L9_9FUNG</name>
<dbReference type="STRING" id="61395.A0A1Y1W5L9"/>
<dbReference type="PANTHER" id="PTHR43016:SF6">
    <property type="entry name" value="PEPTIDASE M16 N-TERMINAL DOMAIN-CONTAINING PROTEIN"/>
    <property type="match status" value="1"/>
</dbReference>
<proteinExistence type="predicted"/>
<dbReference type="Proteomes" id="UP000193922">
    <property type="component" value="Unassembled WGS sequence"/>
</dbReference>
<evidence type="ECO:0000313" key="2">
    <source>
        <dbReference type="EMBL" id="ORX68692.1"/>
    </source>
</evidence>
<dbReference type="GeneID" id="63807089"/>
<dbReference type="RefSeq" id="XP_040742474.1">
    <property type="nucleotide sequence ID" value="XM_040890441.1"/>
</dbReference>
<comment type="caution">
    <text evidence="2">The sequence shown here is derived from an EMBL/GenBank/DDBJ whole genome shotgun (WGS) entry which is preliminary data.</text>
</comment>
<evidence type="ECO:0000259" key="1">
    <source>
        <dbReference type="Pfam" id="PF05193"/>
    </source>
</evidence>
<dbReference type="OrthoDB" id="4953at2759"/>
<dbReference type="SUPFAM" id="SSF63411">
    <property type="entry name" value="LuxS/MPP-like metallohydrolase"/>
    <property type="match status" value="3"/>
</dbReference>
<dbReference type="InterPro" id="IPR011249">
    <property type="entry name" value="Metalloenz_LuxS/M16"/>
</dbReference>
<dbReference type="Gene3D" id="3.30.830.10">
    <property type="entry name" value="Metalloenzyme, LuxS/M16 peptidase-like"/>
    <property type="match status" value="3"/>
</dbReference>
<gene>
    <name evidence="2" type="ORF">DL89DRAFT_293904</name>
</gene>
<dbReference type="InterPro" id="IPR007863">
    <property type="entry name" value="Peptidase_M16_C"/>
</dbReference>
<organism evidence="2 3">
    <name type="scientific">Linderina pennispora</name>
    <dbReference type="NCBI Taxonomy" id="61395"/>
    <lineage>
        <taxon>Eukaryota</taxon>
        <taxon>Fungi</taxon>
        <taxon>Fungi incertae sedis</taxon>
        <taxon>Zoopagomycota</taxon>
        <taxon>Kickxellomycotina</taxon>
        <taxon>Kickxellomycetes</taxon>
        <taxon>Kickxellales</taxon>
        <taxon>Kickxellaceae</taxon>
        <taxon>Linderina</taxon>
    </lineage>
</organism>
<dbReference type="PANTHER" id="PTHR43016">
    <property type="entry name" value="PRESEQUENCE PROTEASE"/>
    <property type="match status" value="1"/>
</dbReference>
<protein>
    <recommendedName>
        <fullName evidence="1">Peptidase M16 C-terminal domain-containing protein</fullName>
    </recommendedName>
</protein>
<keyword evidence="3" id="KW-1185">Reference proteome</keyword>
<dbReference type="AlphaFoldDB" id="A0A1Y1W5L9"/>